<dbReference type="Proteomes" id="UP000298663">
    <property type="component" value="Unassembled WGS sequence"/>
</dbReference>
<feature type="chain" id="PRO_5020478241" description="VM domain-containing protein" evidence="1">
    <location>
        <begin position="19"/>
        <end position="109"/>
    </location>
</feature>
<reference evidence="2 3" key="1">
    <citation type="journal article" date="2015" name="Genome Biol.">
        <title>Comparative genomics of Steinernema reveals deeply conserved gene regulatory networks.</title>
        <authorList>
            <person name="Dillman A.R."/>
            <person name="Macchietto M."/>
            <person name="Porter C.F."/>
            <person name="Rogers A."/>
            <person name="Williams B."/>
            <person name="Antoshechkin I."/>
            <person name="Lee M.M."/>
            <person name="Goodwin Z."/>
            <person name="Lu X."/>
            <person name="Lewis E.E."/>
            <person name="Goodrich-Blair H."/>
            <person name="Stock S.P."/>
            <person name="Adams B.J."/>
            <person name="Sternberg P.W."/>
            <person name="Mortazavi A."/>
        </authorList>
    </citation>
    <scope>NUCLEOTIDE SEQUENCE [LARGE SCALE GENOMIC DNA]</scope>
    <source>
        <strain evidence="2 3">ALL</strain>
    </source>
</reference>
<evidence type="ECO:0000313" key="2">
    <source>
        <dbReference type="EMBL" id="TKR64079.1"/>
    </source>
</evidence>
<name>A0A4U5M5F1_STECR</name>
<dbReference type="EMBL" id="AZBU02000009">
    <property type="protein sequence ID" value="TKR64079.1"/>
    <property type="molecule type" value="Genomic_DNA"/>
</dbReference>
<evidence type="ECO:0008006" key="4">
    <source>
        <dbReference type="Google" id="ProtNLM"/>
    </source>
</evidence>
<sequence>MMQAKLFWAIGFVALCFGQENTEEREKRQIYAAPLYSPCGPTIGCAAPGICQAALCVPAAPLPPPMVPLAPAPIVEAPVVPFAPACAPACLPNAALKALWLHRLRKEAA</sequence>
<dbReference type="AlphaFoldDB" id="A0A4U5M5F1"/>
<keyword evidence="3" id="KW-1185">Reference proteome</keyword>
<comment type="caution">
    <text evidence="2">The sequence shown here is derived from an EMBL/GenBank/DDBJ whole genome shotgun (WGS) entry which is preliminary data.</text>
</comment>
<evidence type="ECO:0000256" key="1">
    <source>
        <dbReference type="SAM" id="SignalP"/>
    </source>
</evidence>
<accession>A0A4U5M5F1</accession>
<feature type="signal peptide" evidence="1">
    <location>
        <begin position="1"/>
        <end position="18"/>
    </location>
</feature>
<organism evidence="2 3">
    <name type="scientific">Steinernema carpocapsae</name>
    <name type="common">Entomopathogenic nematode</name>
    <dbReference type="NCBI Taxonomy" id="34508"/>
    <lineage>
        <taxon>Eukaryota</taxon>
        <taxon>Metazoa</taxon>
        <taxon>Ecdysozoa</taxon>
        <taxon>Nematoda</taxon>
        <taxon>Chromadorea</taxon>
        <taxon>Rhabditida</taxon>
        <taxon>Tylenchina</taxon>
        <taxon>Panagrolaimomorpha</taxon>
        <taxon>Strongyloidoidea</taxon>
        <taxon>Steinernematidae</taxon>
        <taxon>Steinernema</taxon>
    </lineage>
</organism>
<dbReference type="OrthoDB" id="5874194at2759"/>
<proteinExistence type="predicted"/>
<keyword evidence="1" id="KW-0732">Signal</keyword>
<evidence type="ECO:0000313" key="3">
    <source>
        <dbReference type="Proteomes" id="UP000298663"/>
    </source>
</evidence>
<reference evidence="2 3" key="2">
    <citation type="journal article" date="2019" name="G3 (Bethesda)">
        <title>Hybrid Assembly of the Genome of the Entomopathogenic Nematode Steinernema carpocapsae Identifies the X-Chromosome.</title>
        <authorList>
            <person name="Serra L."/>
            <person name="Macchietto M."/>
            <person name="Macias-Munoz A."/>
            <person name="McGill C.J."/>
            <person name="Rodriguez I.M."/>
            <person name="Rodriguez B."/>
            <person name="Murad R."/>
            <person name="Mortazavi A."/>
        </authorList>
    </citation>
    <scope>NUCLEOTIDE SEQUENCE [LARGE SCALE GENOMIC DNA]</scope>
    <source>
        <strain evidence="2 3">ALL</strain>
    </source>
</reference>
<gene>
    <name evidence="2" type="ORF">L596_024672</name>
</gene>
<protein>
    <recommendedName>
        <fullName evidence="4">VM domain-containing protein</fullName>
    </recommendedName>
</protein>